<dbReference type="PANTHER" id="PTHR48081">
    <property type="entry name" value="AB HYDROLASE SUPERFAMILY PROTEIN C4A8.06C"/>
    <property type="match status" value="1"/>
</dbReference>
<reference evidence="3" key="1">
    <citation type="submission" date="2020-11" db="EMBL/GenBank/DDBJ databases">
        <title>Nocardioides sp. nov., isolated from Soil of Cynanchum wilfordii Hemsley rhizosphere.</title>
        <authorList>
            <person name="Lee J.-S."/>
            <person name="Suh M.K."/>
            <person name="Kim J.-S."/>
        </authorList>
    </citation>
    <scope>NUCLEOTIDE SEQUENCE</scope>
    <source>
        <strain evidence="3">KCTC 19275</strain>
    </source>
</reference>
<dbReference type="Gene3D" id="3.40.50.1820">
    <property type="entry name" value="alpha/beta hydrolase"/>
    <property type="match status" value="1"/>
</dbReference>
<dbReference type="InterPro" id="IPR013094">
    <property type="entry name" value="AB_hydrolase_3"/>
</dbReference>
<feature type="domain" description="Alpha/beta hydrolase fold-3" evidence="2">
    <location>
        <begin position="78"/>
        <end position="290"/>
    </location>
</feature>
<dbReference type="PANTHER" id="PTHR48081:SF8">
    <property type="entry name" value="ALPHA_BETA HYDROLASE FOLD-3 DOMAIN-CONTAINING PROTEIN-RELATED"/>
    <property type="match status" value="1"/>
</dbReference>
<evidence type="ECO:0000313" key="4">
    <source>
        <dbReference type="Proteomes" id="UP000640489"/>
    </source>
</evidence>
<dbReference type="Proteomes" id="UP000640489">
    <property type="component" value="Unassembled WGS sequence"/>
</dbReference>
<protein>
    <submittedName>
        <fullName evidence="3">Alpha/beta hydrolase</fullName>
    </submittedName>
</protein>
<keyword evidence="4" id="KW-1185">Reference proteome</keyword>
<evidence type="ECO:0000256" key="1">
    <source>
        <dbReference type="ARBA" id="ARBA00022801"/>
    </source>
</evidence>
<gene>
    <name evidence="3" type="ORF">ISU07_16195</name>
</gene>
<keyword evidence="1 3" id="KW-0378">Hydrolase</keyword>
<sequence length="319" mass="33407">MSIHPDVAARLHLLDGIPSIQAAMGDPELDRKFREFASPDLPAAPDALVQDLLLDGPHGPVPARVYEPADGADARPALLWLHGGAFMFGDLDMPEADRTAREITARGGAVVVSVDYRLAVGGVHFPVPLDDCVAATRWLRDHAGELGVDPGRISLGGASAGGNLATAAALRLRDEDGWQPYSLIPVYPVLHHVLPEPTPELAVLLADVPPVLRFTPPATAGINANYLGGQPADGYSFPALADVSGLAPTLLVIAEYDDLRTSAEAFADQLETAGVDVGLVLAEGMLHGFLNLAADLEPVDRVLDLMAASVADTTTVPSP</sequence>
<evidence type="ECO:0000259" key="2">
    <source>
        <dbReference type="Pfam" id="PF07859"/>
    </source>
</evidence>
<dbReference type="Pfam" id="PF07859">
    <property type="entry name" value="Abhydrolase_3"/>
    <property type="match status" value="1"/>
</dbReference>
<organism evidence="3 4">
    <name type="scientific">Nocardioides islandensis</name>
    <dbReference type="NCBI Taxonomy" id="433663"/>
    <lineage>
        <taxon>Bacteria</taxon>
        <taxon>Bacillati</taxon>
        <taxon>Actinomycetota</taxon>
        <taxon>Actinomycetes</taxon>
        <taxon>Propionibacteriales</taxon>
        <taxon>Nocardioidaceae</taxon>
        <taxon>Nocardioides</taxon>
    </lineage>
</organism>
<name>A0A930VDT9_9ACTN</name>
<dbReference type="SUPFAM" id="SSF53474">
    <property type="entry name" value="alpha/beta-Hydrolases"/>
    <property type="match status" value="1"/>
</dbReference>
<dbReference type="InterPro" id="IPR050300">
    <property type="entry name" value="GDXG_lipolytic_enzyme"/>
</dbReference>
<accession>A0A930VDT9</accession>
<proteinExistence type="predicted"/>
<dbReference type="InterPro" id="IPR029058">
    <property type="entry name" value="AB_hydrolase_fold"/>
</dbReference>
<dbReference type="EMBL" id="JADKPN010000010">
    <property type="protein sequence ID" value="MBF4764673.1"/>
    <property type="molecule type" value="Genomic_DNA"/>
</dbReference>
<dbReference type="GO" id="GO:0016787">
    <property type="term" value="F:hydrolase activity"/>
    <property type="evidence" value="ECO:0007669"/>
    <property type="project" value="UniProtKB-KW"/>
</dbReference>
<evidence type="ECO:0000313" key="3">
    <source>
        <dbReference type="EMBL" id="MBF4764673.1"/>
    </source>
</evidence>
<dbReference type="RefSeq" id="WP_194707856.1">
    <property type="nucleotide sequence ID" value="NZ_JADKPN010000010.1"/>
</dbReference>
<comment type="caution">
    <text evidence="3">The sequence shown here is derived from an EMBL/GenBank/DDBJ whole genome shotgun (WGS) entry which is preliminary data.</text>
</comment>
<dbReference type="AlphaFoldDB" id="A0A930VDT9"/>